<accession>A0A094JBE8</accession>
<sequence>MNRSDVKLSLLDLVTIGEGATVSDAIKSSTALAIAAERSGFHRFWVAEHHNLKDIGSAATSVILSHIGAKTERIRLGSGGIMLPNHAPLMVAEQFGTLEALYPNRIDLGLGRAPGTDAETMHALRRDTRSKGMDFPDMLSELQTYFADVKPGQRIKAIPGAGMKVPLWLLGSSTFSAQLAAARGLPFAFASHFAPDAMLSALELYRHNFKPSAQLDKPYVIICVNAVAAESQAEAEFLATTELQKFRNLGRGIETLLPKPVKDMDAIWNPYEKQRILTQLRESLWGSPGMVRQGIAELAERTGANEIMLNSWIHDPAARIKSHELIAKAWF</sequence>
<dbReference type="AlphaFoldDB" id="A0A094JBE8"/>
<name>A0A094JBE8_9GAMM</name>
<dbReference type="GO" id="GO:0016705">
    <property type="term" value="F:oxidoreductase activity, acting on paired donors, with incorporation or reduction of molecular oxygen"/>
    <property type="evidence" value="ECO:0007669"/>
    <property type="project" value="InterPro"/>
</dbReference>
<dbReference type="STRING" id="1515746.HR45_11265"/>
<dbReference type="SUPFAM" id="SSF51679">
    <property type="entry name" value="Bacterial luciferase-like"/>
    <property type="match status" value="1"/>
</dbReference>
<dbReference type="EMBL" id="JPEO01000007">
    <property type="protein sequence ID" value="KFZ37250.1"/>
    <property type="molecule type" value="Genomic_DNA"/>
</dbReference>
<comment type="similarity">
    <text evidence="1">To bacterial alkanal monooxygenase alpha and beta chains.</text>
</comment>
<evidence type="ECO:0000313" key="5">
    <source>
        <dbReference type="Proteomes" id="UP000029264"/>
    </source>
</evidence>
<organism evidence="4 5">
    <name type="scientific">Shewanella mangrovi</name>
    <dbReference type="NCBI Taxonomy" id="1515746"/>
    <lineage>
        <taxon>Bacteria</taxon>
        <taxon>Pseudomonadati</taxon>
        <taxon>Pseudomonadota</taxon>
        <taxon>Gammaproteobacteria</taxon>
        <taxon>Alteromonadales</taxon>
        <taxon>Shewanellaceae</taxon>
        <taxon>Shewanella</taxon>
    </lineage>
</organism>
<dbReference type="SMR" id="A0A094JBE8"/>
<dbReference type="RefSeq" id="WP_037442916.1">
    <property type="nucleotide sequence ID" value="NZ_JPEO01000007.1"/>
</dbReference>
<dbReference type="PANTHER" id="PTHR30137">
    <property type="entry name" value="LUCIFERASE-LIKE MONOOXYGENASE"/>
    <property type="match status" value="1"/>
</dbReference>
<dbReference type="Proteomes" id="UP000029264">
    <property type="component" value="Unassembled WGS sequence"/>
</dbReference>
<dbReference type="InterPro" id="IPR011251">
    <property type="entry name" value="Luciferase-like_dom"/>
</dbReference>
<reference evidence="4 5" key="1">
    <citation type="submission" date="2014-06" db="EMBL/GenBank/DDBJ databases">
        <title>Shewanella sp. YQH10.</title>
        <authorList>
            <person name="Liu Y."/>
            <person name="Zeng R."/>
        </authorList>
    </citation>
    <scope>NUCLEOTIDE SEQUENCE [LARGE SCALE GENOMIC DNA]</scope>
    <source>
        <strain evidence="4 5">YQH10</strain>
    </source>
</reference>
<dbReference type="InterPro" id="IPR019949">
    <property type="entry name" value="CmoO-like"/>
</dbReference>
<proteinExistence type="predicted"/>
<dbReference type="Gene3D" id="3.20.20.30">
    <property type="entry name" value="Luciferase-like domain"/>
    <property type="match status" value="1"/>
</dbReference>
<feature type="domain" description="Luciferase-like" evidence="3">
    <location>
        <begin position="19"/>
        <end position="304"/>
    </location>
</feature>
<dbReference type="OrthoDB" id="7903015at2"/>
<dbReference type="GO" id="GO:0005829">
    <property type="term" value="C:cytosol"/>
    <property type="evidence" value="ECO:0007669"/>
    <property type="project" value="TreeGrafter"/>
</dbReference>
<dbReference type="eggNOG" id="COG2141">
    <property type="taxonomic scope" value="Bacteria"/>
</dbReference>
<dbReference type="NCBIfam" id="TIGR03558">
    <property type="entry name" value="oxido_grp_1"/>
    <property type="match status" value="1"/>
</dbReference>
<dbReference type="FunFam" id="3.20.20.30:FF:000002">
    <property type="entry name" value="LLM class flavin-dependent oxidoreductase"/>
    <property type="match status" value="1"/>
</dbReference>
<evidence type="ECO:0000256" key="2">
    <source>
        <dbReference type="ARBA" id="ARBA00074555"/>
    </source>
</evidence>
<dbReference type="Pfam" id="PF00296">
    <property type="entry name" value="Bac_luciferase"/>
    <property type="match status" value="1"/>
</dbReference>
<keyword evidence="5" id="KW-1185">Reference proteome</keyword>
<dbReference type="PANTHER" id="PTHR30137:SF6">
    <property type="entry name" value="LUCIFERASE-LIKE MONOOXYGENASE"/>
    <property type="match status" value="1"/>
</dbReference>
<evidence type="ECO:0000313" key="4">
    <source>
        <dbReference type="EMBL" id="KFZ37250.1"/>
    </source>
</evidence>
<dbReference type="InterPro" id="IPR036661">
    <property type="entry name" value="Luciferase-like_sf"/>
</dbReference>
<evidence type="ECO:0000256" key="1">
    <source>
        <dbReference type="ARBA" id="ARBA00007789"/>
    </source>
</evidence>
<evidence type="ECO:0000259" key="3">
    <source>
        <dbReference type="Pfam" id="PF00296"/>
    </source>
</evidence>
<protein>
    <recommendedName>
        <fullName evidence="2">Luciferase-like monooxygenase</fullName>
    </recommendedName>
</protein>
<dbReference type="InterPro" id="IPR050766">
    <property type="entry name" value="Bact_Lucif_Oxidored"/>
</dbReference>
<comment type="caution">
    <text evidence="4">The sequence shown here is derived from an EMBL/GenBank/DDBJ whole genome shotgun (WGS) entry which is preliminary data.</text>
</comment>
<gene>
    <name evidence="4" type="ORF">HR45_11265</name>
</gene>